<protein>
    <recommendedName>
        <fullName evidence="2">DUF6824 domain-containing protein</fullName>
    </recommendedName>
</protein>
<organism evidence="3 4">
    <name type="scientific">Thalassiosira oceanica</name>
    <name type="common">Marine diatom</name>
    <dbReference type="NCBI Taxonomy" id="159749"/>
    <lineage>
        <taxon>Eukaryota</taxon>
        <taxon>Sar</taxon>
        <taxon>Stramenopiles</taxon>
        <taxon>Ochrophyta</taxon>
        <taxon>Bacillariophyta</taxon>
        <taxon>Coscinodiscophyceae</taxon>
        <taxon>Thalassiosirophycidae</taxon>
        <taxon>Thalassiosirales</taxon>
        <taxon>Thalassiosiraceae</taxon>
        <taxon>Thalassiosira</taxon>
    </lineage>
</organism>
<dbReference type="InterPro" id="IPR049227">
    <property type="entry name" value="DUF6824"/>
</dbReference>
<evidence type="ECO:0000259" key="2">
    <source>
        <dbReference type="Pfam" id="PF20710"/>
    </source>
</evidence>
<evidence type="ECO:0000313" key="4">
    <source>
        <dbReference type="Proteomes" id="UP000266841"/>
    </source>
</evidence>
<reference evidence="3 4" key="1">
    <citation type="journal article" date="2012" name="Genome Biol.">
        <title>Genome and low-iron response of an oceanic diatom adapted to chronic iron limitation.</title>
        <authorList>
            <person name="Lommer M."/>
            <person name="Specht M."/>
            <person name="Roy A.S."/>
            <person name="Kraemer L."/>
            <person name="Andreson R."/>
            <person name="Gutowska M.A."/>
            <person name="Wolf J."/>
            <person name="Bergner S.V."/>
            <person name="Schilhabel M.B."/>
            <person name="Klostermeier U.C."/>
            <person name="Beiko R.G."/>
            <person name="Rosenstiel P."/>
            <person name="Hippler M."/>
            <person name="Laroche J."/>
        </authorList>
    </citation>
    <scope>NUCLEOTIDE SEQUENCE [LARGE SCALE GENOMIC DNA]</scope>
    <source>
        <strain evidence="3 4">CCMP1005</strain>
    </source>
</reference>
<feature type="region of interest" description="Disordered" evidence="1">
    <location>
        <begin position="1"/>
        <end position="40"/>
    </location>
</feature>
<feature type="domain" description="DUF6824" evidence="2">
    <location>
        <begin position="26"/>
        <end position="60"/>
    </location>
</feature>
<dbReference type="AlphaFoldDB" id="K0SF78"/>
<dbReference type="Proteomes" id="UP000266841">
    <property type="component" value="Unassembled WGS sequence"/>
</dbReference>
<keyword evidence="4" id="KW-1185">Reference proteome</keyword>
<sequence>MSSNSPPRPQIPPGHGGPVKTPHANDVLSGRGGRINSHSGNVRFRELVDSLKREYLDPRTKKIE</sequence>
<name>K0SF78_THAOC</name>
<dbReference type="EMBL" id="AGNL01016923">
    <property type="protein sequence ID" value="EJK64748.1"/>
    <property type="molecule type" value="Genomic_DNA"/>
</dbReference>
<accession>K0SF78</accession>
<dbReference type="OrthoDB" id="46500at2759"/>
<comment type="caution">
    <text evidence="3">The sequence shown here is derived from an EMBL/GenBank/DDBJ whole genome shotgun (WGS) entry which is preliminary data.</text>
</comment>
<gene>
    <name evidence="3" type="ORF">THAOC_14486</name>
</gene>
<dbReference type="Pfam" id="PF20710">
    <property type="entry name" value="DUF6824"/>
    <property type="match status" value="1"/>
</dbReference>
<evidence type="ECO:0000313" key="3">
    <source>
        <dbReference type="EMBL" id="EJK64748.1"/>
    </source>
</evidence>
<feature type="non-terminal residue" evidence="3">
    <location>
        <position position="64"/>
    </location>
</feature>
<proteinExistence type="predicted"/>
<feature type="compositionally biased region" description="Pro residues" evidence="1">
    <location>
        <begin position="1"/>
        <end position="12"/>
    </location>
</feature>
<evidence type="ECO:0000256" key="1">
    <source>
        <dbReference type="SAM" id="MobiDB-lite"/>
    </source>
</evidence>